<feature type="domain" description="Putative auto-transporter adhesin head GIN" evidence="3">
    <location>
        <begin position="468"/>
        <end position="642"/>
    </location>
</feature>
<dbReference type="STRING" id="559515.M4B9L3"/>
<accession>M4B9L3</accession>
<evidence type="ECO:0000313" key="5">
    <source>
        <dbReference type="Proteomes" id="UP000011713"/>
    </source>
</evidence>
<feature type="transmembrane region" description="Helical" evidence="1">
    <location>
        <begin position="738"/>
        <end position="756"/>
    </location>
</feature>
<protein>
    <recommendedName>
        <fullName evidence="3">Putative auto-transporter adhesin head GIN domain-containing protein</fullName>
    </recommendedName>
</protein>
<dbReference type="AlphaFoldDB" id="M4B9L3"/>
<dbReference type="Gene3D" id="2.160.20.120">
    <property type="match status" value="1"/>
</dbReference>
<feature type="signal peptide" evidence="2">
    <location>
        <begin position="1"/>
        <end position="19"/>
    </location>
</feature>
<keyword evidence="1" id="KW-0472">Membrane</keyword>
<evidence type="ECO:0000259" key="3">
    <source>
        <dbReference type="Pfam" id="PF10988"/>
    </source>
</evidence>
<keyword evidence="1" id="KW-0812">Transmembrane</keyword>
<dbReference type="OMA" id="GWWFWRE"/>
<evidence type="ECO:0000256" key="1">
    <source>
        <dbReference type="SAM" id="Phobius"/>
    </source>
</evidence>
<dbReference type="InterPro" id="IPR021255">
    <property type="entry name" value="DUF2807"/>
</dbReference>
<dbReference type="PANTHER" id="PTHR39200">
    <property type="entry name" value="HYPOTHETICAL EXPORTED PROTEIN"/>
    <property type="match status" value="1"/>
</dbReference>
<dbReference type="EMBL" id="JH598031">
    <property type="status" value="NOT_ANNOTATED_CDS"/>
    <property type="molecule type" value="Genomic_DNA"/>
</dbReference>
<evidence type="ECO:0000313" key="4">
    <source>
        <dbReference type="EnsemblProtists" id="HpaP802973"/>
    </source>
</evidence>
<dbReference type="HOGENOM" id="CLU_019674_1_0_1"/>
<organism evidence="4 5">
    <name type="scientific">Hyaloperonospora arabidopsidis (strain Emoy2)</name>
    <name type="common">Downy mildew agent</name>
    <name type="synonym">Peronospora arabidopsidis</name>
    <dbReference type="NCBI Taxonomy" id="559515"/>
    <lineage>
        <taxon>Eukaryota</taxon>
        <taxon>Sar</taxon>
        <taxon>Stramenopiles</taxon>
        <taxon>Oomycota</taxon>
        <taxon>Peronosporomycetes</taxon>
        <taxon>Peronosporales</taxon>
        <taxon>Peronosporaceae</taxon>
        <taxon>Hyaloperonospora</taxon>
    </lineage>
</organism>
<keyword evidence="5" id="KW-1185">Reference proteome</keyword>
<sequence>MHFSAHIAAIALALGTAAAWTVNVSNVTSSGDNVDCHQPLYRSWTISSFAQLQQLYVALPGRVFVELDPSLLPETDTPATRSSSVPGVVAGVTPGVVPGTVPGVQPGFIPGSASAGSPSTDTQASTAAEVPGVVSGVTPGVVPGFVPGVQPGFIPGSASAGSPSTDTQASKAAEVPGVVSGVTPGVVPGFVPGVQPGFIPGSAPAGSPSTDAQASTAAKVPGVVSGVTPGVVPGTVPGVQPGFIPGSASAGSPSTDTQASKAAEVPGVVSGVTPGVVPGTVPGVQPGFIPGSAPAGSPSTDTQASKAAEVPGVVSGVTPGVVPGTVPGVQPRFIPGSSPALSHLEESEPDSNDFSSLRKAIRVSPMMLHKHHRYHHHYFEDDDNNDSQSEETFVAKIVVSGNSSDLLNSIEIVPLHPGRNDGLKIQLKNEDALVEGFVLTQIYLFEKNVLHQVTTASSGDVVLDDNVVMLDDAKADVKLACVGDGRLFLKSLANATLSSLDVEVMGNGLVQLEIPSVNLDRNLDVEVAGTGVVALITDDLSADEVKCTLSGSGDIVVDTGYLEARKLHASVYGSGIASFATAGSVEKESLTLSGSGQLLAGSILAAKSNVDVWGNGEMLVQVTDKLTVLTSVWGKVGYVNAPPAEVKVKGWWFWRETSSIVYSAAVNKVAMFEPLAVPAKAPVYYSIKTMKSLLSDEPNCTSLSSETSEWADLMSMSLSKVQQTDATLADPISTDAHSVFYALVGVVVVAMNVVAARSWSERRARRHYTSLL</sequence>
<dbReference type="VEuPathDB" id="FungiDB:HpaG802973"/>
<dbReference type="EnsemblProtists" id="HpaT802973">
    <property type="protein sequence ID" value="HpaP802973"/>
    <property type="gene ID" value="HpaG802973"/>
</dbReference>
<proteinExistence type="predicted"/>
<dbReference type="InParanoid" id="M4B9L3"/>
<dbReference type="PANTHER" id="PTHR39200:SF1">
    <property type="entry name" value="AUTO-TRANSPORTER ADHESIN HEAD GIN DOMAIN-CONTAINING PROTEIN-RELATED"/>
    <property type="match status" value="1"/>
</dbReference>
<keyword evidence="1" id="KW-1133">Transmembrane helix</keyword>
<name>M4B9L3_HYAAE</name>
<reference evidence="5" key="1">
    <citation type="journal article" date="2010" name="Science">
        <title>Signatures of adaptation to obligate biotrophy in the Hyaloperonospora arabidopsidis genome.</title>
        <authorList>
            <person name="Baxter L."/>
            <person name="Tripathy S."/>
            <person name="Ishaque N."/>
            <person name="Boot N."/>
            <person name="Cabral A."/>
            <person name="Kemen E."/>
            <person name="Thines M."/>
            <person name="Ah-Fong A."/>
            <person name="Anderson R."/>
            <person name="Badejoko W."/>
            <person name="Bittner-Eddy P."/>
            <person name="Boore J.L."/>
            <person name="Chibucos M.C."/>
            <person name="Coates M."/>
            <person name="Dehal P."/>
            <person name="Delehaunty K."/>
            <person name="Dong S."/>
            <person name="Downton P."/>
            <person name="Dumas B."/>
            <person name="Fabro G."/>
            <person name="Fronick C."/>
            <person name="Fuerstenberg S.I."/>
            <person name="Fulton L."/>
            <person name="Gaulin E."/>
            <person name="Govers F."/>
            <person name="Hughes L."/>
            <person name="Humphray S."/>
            <person name="Jiang R.H."/>
            <person name="Judelson H."/>
            <person name="Kamoun S."/>
            <person name="Kyung K."/>
            <person name="Meijer H."/>
            <person name="Minx P."/>
            <person name="Morris P."/>
            <person name="Nelson J."/>
            <person name="Phuntumart V."/>
            <person name="Qutob D."/>
            <person name="Rehmany A."/>
            <person name="Rougon-Cardoso A."/>
            <person name="Ryden P."/>
            <person name="Torto-Alalibo T."/>
            <person name="Studholme D."/>
            <person name="Wang Y."/>
            <person name="Win J."/>
            <person name="Wood J."/>
            <person name="Clifton S.W."/>
            <person name="Rogers J."/>
            <person name="Van den Ackerveken G."/>
            <person name="Jones J.D."/>
            <person name="McDowell J.M."/>
            <person name="Beynon J."/>
            <person name="Tyler B.M."/>
        </authorList>
    </citation>
    <scope>NUCLEOTIDE SEQUENCE [LARGE SCALE GENOMIC DNA]</scope>
    <source>
        <strain evidence="5">Emoy2</strain>
    </source>
</reference>
<dbReference type="Pfam" id="PF10988">
    <property type="entry name" value="DUF2807"/>
    <property type="match status" value="1"/>
</dbReference>
<reference evidence="4" key="2">
    <citation type="submission" date="2015-06" db="UniProtKB">
        <authorList>
            <consortium name="EnsemblProtists"/>
        </authorList>
    </citation>
    <scope>IDENTIFICATION</scope>
    <source>
        <strain evidence="4">Emoy2</strain>
    </source>
</reference>
<feature type="chain" id="PRO_5004048976" description="Putative auto-transporter adhesin head GIN domain-containing protein" evidence="2">
    <location>
        <begin position="20"/>
        <end position="772"/>
    </location>
</feature>
<dbReference type="eggNOG" id="ENOG502SAP9">
    <property type="taxonomic scope" value="Eukaryota"/>
</dbReference>
<dbReference type="Proteomes" id="UP000011713">
    <property type="component" value="Unassembled WGS sequence"/>
</dbReference>
<evidence type="ECO:0000256" key="2">
    <source>
        <dbReference type="SAM" id="SignalP"/>
    </source>
</evidence>
<keyword evidence="2" id="KW-0732">Signal</keyword>